<evidence type="ECO:0000256" key="3">
    <source>
        <dbReference type="PROSITE-ProRule" id="PRU00221"/>
    </source>
</evidence>
<protein>
    <submittedName>
        <fullName evidence="4">Guanine nucleotide-binding protein subunit beta-1</fullName>
    </submittedName>
</protein>
<dbReference type="PROSITE" id="PS50294">
    <property type="entry name" value="WD_REPEATS_REGION"/>
    <property type="match status" value="4"/>
</dbReference>
<dbReference type="PANTHER" id="PTHR13720:SF39">
    <property type="entry name" value="F-BOX DOMAIN-CONTAINING PROTEIN"/>
    <property type="match status" value="1"/>
</dbReference>
<dbReference type="FunCoup" id="A0A2R5GDY5">
    <property type="interactions" value="5"/>
</dbReference>
<feature type="repeat" description="WD" evidence="3">
    <location>
        <begin position="584"/>
        <end position="615"/>
    </location>
</feature>
<comment type="caution">
    <text evidence="4">The sequence shown here is derived from an EMBL/GenBank/DDBJ whole genome shotgun (WGS) entry which is preliminary data.</text>
</comment>
<gene>
    <name evidence="4" type="ORF">FCC1311_053692</name>
</gene>
<evidence type="ECO:0000256" key="1">
    <source>
        <dbReference type="ARBA" id="ARBA00022574"/>
    </source>
</evidence>
<dbReference type="PROSITE" id="PS00678">
    <property type="entry name" value="WD_REPEATS_1"/>
    <property type="match status" value="3"/>
</dbReference>
<organism evidence="4 5">
    <name type="scientific">Hondaea fermentalgiana</name>
    <dbReference type="NCBI Taxonomy" id="2315210"/>
    <lineage>
        <taxon>Eukaryota</taxon>
        <taxon>Sar</taxon>
        <taxon>Stramenopiles</taxon>
        <taxon>Bigyra</taxon>
        <taxon>Labyrinthulomycetes</taxon>
        <taxon>Thraustochytrida</taxon>
        <taxon>Thraustochytriidae</taxon>
        <taxon>Hondaea</taxon>
    </lineage>
</organism>
<proteinExistence type="predicted"/>
<sequence>MYSFELEHAIGYSCTEQPSLHIHPRTNEFVYASGSSVVSRDFDDPHQQSFLRGHDASLACLALSRRGTFVASGDVSSASDIVVWDYAERRPLWRFSEHDGGVRILSFSHDERLLLSIGREDRRMAIWDLKTGMLVASTDLPKGIGRVDCANWGGFAKDVKRRDTGNYQFATAGDVLTLWALDPFVGELVLQVADSRRNIRQHLCVAFAHVPDSCGREGYEDEWLLTGTASGDFMAFLVKPNKTSKFAAATATFAVSTSACGGGVVSLITDPVDETNVLIGGGDGTVARFVYQVSNSTWVDEEGASLRGAVHGLAYSATGTEMLAGSTMGDVVRARRGALSKPVRVCWNHCSAITSLSFAPGSNDEFATASSDGSIRVWHTEDYSVSMETTKSGTQHKQQLKQIQQIQTQQVPNAPADYATCLHFTIDAILSGWTDGCVRSHHAQTGELLWCIKDAHAGGVTALRLSNNMRYVVTGGENGEVRVWEMRMRQLVSHLKEHTRAVTRIVLFDDDVHAISCSRDKSFLCWDLREDKRISAHTQRMGGINDISMNHDQTVVITMGQERTISFWDLRESSPIATIATQQQGMHEDEATCIAISHGGDLFATGGMDKVVKLWAMVAGAPVLLQTHVGHTGEVSAISFTQDDRQLVSVGLDGAIFIWNVFRDDAGAGPESKK</sequence>
<evidence type="ECO:0000256" key="2">
    <source>
        <dbReference type="ARBA" id="ARBA00022737"/>
    </source>
</evidence>
<dbReference type="InterPro" id="IPR015943">
    <property type="entry name" value="WD40/YVTN_repeat-like_dom_sf"/>
</dbReference>
<feature type="repeat" description="WD" evidence="3">
    <location>
        <begin position="628"/>
        <end position="661"/>
    </location>
</feature>
<feature type="repeat" description="WD" evidence="3">
    <location>
        <begin position="537"/>
        <end position="578"/>
    </location>
</feature>
<feature type="repeat" description="WD" evidence="3">
    <location>
        <begin position="346"/>
        <end position="388"/>
    </location>
</feature>
<dbReference type="SUPFAM" id="SSF50978">
    <property type="entry name" value="WD40 repeat-like"/>
    <property type="match status" value="2"/>
</dbReference>
<dbReference type="InterPro" id="IPR001680">
    <property type="entry name" value="WD40_rpt"/>
</dbReference>
<reference evidence="4 5" key="1">
    <citation type="submission" date="2017-12" db="EMBL/GenBank/DDBJ databases">
        <title>Sequencing, de novo assembly and annotation of complete genome of a new Thraustochytrid species, strain FCC1311.</title>
        <authorList>
            <person name="Sedici K."/>
            <person name="Godart F."/>
            <person name="Aiese Cigliano R."/>
            <person name="Sanseverino W."/>
            <person name="Barakat M."/>
            <person name="Ortet P."/>
            <person name="Marechal E."/>
            <person name="Cagnac O."/>
            <person name="Amato A."/>
        </authorList>
    </citation>
    <scope>NUCLEOTIDE SEQUENCE [LARGE SCALE GENOMIC DNA]</scope>
</reference>
<dbReference type="InParanoid" id="A0A2R5GDY5"/>
<feature type="repeat" description="WD" evidence="3">
    <location>
        <begin position="495"/>
        <end position="536"/>
    </location>
</feature>
<feature type="repeat" description="WD" evidence="3">
    <location>
        <begin position="95"/>
        <end position="137"/>
    </location>
</feature>
<keyword evidence="1 3" id="KW-0853">WD repeat</keyword>
<dbReference type="Pfam" id="PF00400">
    <property type="entry name" value="WD40"/>
    <property type="match status" value="7"/>
</dbReference>
<dbReference type="OrthoDB" id="10264376at2759"/>
<dbReference type="EMBL" id="BEYU01000053">
    <property type="protein sequence ID" value="GBG29146.1"/>
    <property type="molecule type" value="Genomic_DNA"/>
</dbReference>
<dbReference type="Gene3D" id="2.130.10.10">
    <property type="entry name" value="YVTN repeat-like/Quinoprotein amine dehydrogenase"/>
    <property type="match status" value="3"/>
</dbReference>
<evidence type="ECO:0000313" key="5">
    <source>
        <dbReference type="Proteomes" id="UP000241890"/>
    </source>
</evidence>
<dbReference type="Proteomes" id="UP000241890">
    <property type="component" value="Unassembled WGS sequence"/>
</dbReference>
<feature type="repeat" description="WD" evidence="3">
    <location>
        <begin position="453"/>
        <end position="494"/>
    </location>
</feature>
<keyword evidence="5" id="KW-1185">Reference proteome</keyword>
<dbReference type="SMART" id="SM00320">
    <property type="entry name" value="WD40"/>
    <property type="match status" value="9"/>
</dbReference>
<keyword evidence="2" id="KW-0677">Repeat</keyword>
<dbReference type="PANTHER" id="PTHR13720">
    <property type="entry name" value="WD-40 REPEAT PROTEIN"/>
    <property type="match status" value="1"/>
</dbReference>
<name>A0A2R5GDY5_9STRA</name>
<dbReference type="GO" id="GO:0005929">
    <property type="term" value="C:cilium"/>
    <property type="evidence" value="ECO:0007669"/>
    <property type="project" value="UniProtKB-ARBA"/>
</dbReference>
<dbReference type="InterPro" id="IPR036322">
    <property type="entry name" value="WD40_repeat_dom_sf"/>
</dbReference>
<accession>A0A2R5GDY5</accession>
<dbReference type="AlphaFoldDB" id="A0A2R5GDY5"/>
<dbReference type="InterPro" id="IPR019775">
    <property type="entry name" value="WD40_repeat_CS"/>
</dbReference>
<dbReference type="InterPro" id="IPR050630">
    <property type="entry name" value="WD_repeat_EMAP"/>
</dbReference>
<evidence type="ECO:0000313" key="4">
    <source>
        <dbReference type="EMBL" id="GBG29146.1"/>
    </source>
</evidence>
<dbReference type="PROSITE" id="PS50082">
    <property type="entry name" value="WD_REPEATS_2"/>
    <property type="match status" value="7"/>
</dbReference>